<evidence type="ECO:0000256" key="3">
    <source>
        <dbReference type="ARBA" id="ARBA00022989"/>
    </source>
</evidence>
<dbReference type="Pfam" id="PF02535">
    <property type="entry name" value="Zip"/>
    <property type="match status" value="1"/>
</dbReference>
<feature type="transmembrane region" description="Helical" evidence="6">
    <location>
        <begin position="493"/>
        <end position="513"/>
    </location>
</feature>
<dbReference type="PANTHER" id="PTHR11040:SF44">
    <property type="entry name" value="PROTEIN ZNTC-RELATED"/>
    <property type="match status" value="1"/>
</dbReference>
<accession>A0A166MFE1</accession>
<evidence type="ECO:0000256" key="2">
    <source>
        <dbReference type="ARBA" id="ARBA00022692"/>
    </source>
</evidence>
<feature type="region of interest" description="Disordered" evidence="5">
    <location>
        <begin position="163"/>
        <end position="251"/>
    </location>
</feature>
<feature type="compositionally biased region" description="Basic residues" evidence="5">
    <location>
        <begin position="301"/>
        <end position="314"/>
    </location>
</feature>
<evidence type="ECO:0000256" key="6">
    <source>
        <dbReference type="SAM" id="Phobius"/>
    </source>
</evidence>
<feature type="transmembrane region" description="Helical" evidence="6">
    <location>
        <begin position="130"/>
        <end position="148"/>
    </location>
</feature>
<feature type="compositionally biased region" description="Polar residues" evidence="5">
    <location>
        <begin position="163"/>
        <end position="176"/>
    </location>
</feature>
<gene>
    <name evidence="7" type="ORF">FIBSPDRAFT_822684</name>
</gene>
<proteinExistence type="predicted"/>
<comment type="subcellular location">
    <subcellularLocation>
        <location evidence="1">Membrane</location>
        <topology evidence="1">Multi-pass membrane protein</topology>
    </subcellularLocation>
</comment>
<dbReference type="InterPro" id="IPR003689">
    <property type="entry name" value="ZIP"/>
</dbReference>
<keyword evidence="2 6" id="KW-0812">Transmembrane</keyword>
<dbReference type="OrthoDB" id="448280at2759"/>
<evidence type="ECO:0000256" key="4">
    <source>
        <dbReference type="ARBA" id="ARBA00023136"/>
    </source>
</evidence>
<keyword evidence="3 6" id="KW-1133">Transmembrane helix</keyword>
<dbReference type="Proteomes" id="UP000076532">
    <property type="component" value="Unassembled WGS sequence"/>
</dbReference>
<name>A0A166MFE1_9AGAM</name>
<evidence type="ECO:0000313" key="7">
    <source>
        <dbReference type="EMBL" id="KZP23949.1"/>
    </source>
</evidence>
<evidence type="ECO:0000256" key="1">
    <source>
        <dbReference type="ARBA" id="ARBA00004141"/>
    </source>
</evidence>
<dbReference type="EMBL" id="KV417529">
    <property type="protein sequence ID" value="KZP23949.1"/>
    <property type="molecule type" value="Genomic_DNA"/>
</dbReference>
<keyword evidence="8" id="KW-1185">Reference proteome</keyword>
<dbReference type="GO" id="GO:0005385">
    <property type="term" value="F:zinc ion transmembrane transporter activity"/>
    <property type="evidence" value="ECO:0007669"/>
    <property type="project" value="TreeGrafter"/>
</dbReference>
<evidence type="ECO:0000256" key="5">
    <source>
        <dbReference type="SAM" id="MobiDB-lite"/>
    </source>
</evidence>
<dbReference type="PANTHER" id="PTHR11040">
    <property type="entry name" value="ZINC/IRON TRANSPORTER"/>
    <property type="match status" value="1"/>
</dbReference>
<feature type="region of interest" description="Disordered" evidence="5">
    <location>
        <begin position="296"/>
        <end position="337"/>
    </location>
</feature>
<dbReference type="GO" id="GO:0005886">
    <property type="term" value="C:plasma membrane"/>
    <property type="evidence" value="ECO:0007669"/>
    <property type="project" value="TreeGrafter"/>
</dbReference>
<keyword evidence="4 6" id="KW-0472">Membrane</keyword>
<organism evidence="7 8">
    <name type="scientific">Athelia psychrophila</name>
    <dbReference type="NCBI Taxonomy" id="1759441"/>
    <lineage>
        <taxon>Eukaryota</taxon>
        <taxon>Fungi</taxon>
        <taxon>Dikarya</taxon>
        <taxon>Basidiomycota</taxon>
        <taxon>Agaricomycotina</taxon>
        <taxon>Agaricomycetes</taxon>
        <taxon>Agaricomycetidae</taxon>
        <taxon>Atheliales</taxon>
        <taxon>Atheliaceae</taxon>
        <taxon>Athelia</taxon>
    </lineage>
</organism>
<feature type="transmembrane region" description="Helical" evidence="6">
    <location>
        <begin position="56"/>
        <end position="75"/>
    </location>
</feature>
<feature type="transmembrane region" description="Helical" evidence="6">
    <location>
        <begin position="346"/>
        <end position="369"/>
    </location>
</feature>
<dbReference type="STRING" id="436010.A0A166MFE1"/>
<feature type="transmembrane region" description="Helical" evidence="6">
    <location>
        <begin position="455"/>
        <end position="481"/>
    </location>
</feature>
<dbReference type="AlphaFoldDB" id="A0A166MFE1"/>
<reference evidence="7 8" key="1">
    <citation type="journal article" date="2016" name="Mol. Biol. Evol.">
        <title>Comparative Genomics of Early-Diverging Mushroom-Forming Fungi Provides Insights into the Origins of Lignocellulose Decay Capabilities.</title>
        <authorList>
            <person name="Nagy L.G."/>
            <person name="Riley R."/>
            <person name="Tritt A."/>
            <person name="Adam C."/>
            <person name="Daum C."/>
            <person name="Floudas D."/>
            <person name="Sun H."/>
            <person name="Yadav J.S."/>
            <person name="Pangilinan J."/>
            <person name="Larsson K.H."/>
            <person name="Matsuura K."/>
            <person name="Barry K."/>
            <person name="Labutti K."/>
            <person name="Kuo R."/>
            <person name="Ohm R.A."/>
            <person name="Bhattacharya S.S."/>
            <person name="Shirouzu T."/>
            <person name="Yoshinaga Y."/>
            <person name="Martin F.M."/>
            <person name="Grigoriev I.V."/>
            <person name="Hibbett D.S."/>
        </authorList>
    </citation>
    <scope>NUCLEOTIDE SEQUENCE [LARGE SCALE GENOMIC DNA]</scope>
    <source>
        <strain evidence="7 8">CBS 109695</strain>
    </source>
</reference>
<feature type="transmembrane region" description="Helical" evidence="6">
    <location>
        <begin position="421"/>
        <end position="443"/>
    </location>
</feature>
<evidence type="ECO:0000313" key="8">
    <source>
        <dbReference type="Proteomes" id="UP000076532"/>
    </source>
</evidence>
<sequence length="514" mass="56110">MDIISAGVSSMSLPPTPLASVDNLIAHMPRDSNPAKNAWIVEQGQVADEEALKARVGVMVIVFVVSLFAASFPSISKRVESLRIPKLVFFCGKHFGTGVILSTAFVHLLQDAFSSLHHPIVKARWNIEKWTGLIILCSLLSIFVVEYISTSYVDRLQAYDSEPSSPDASFPSTPTLGQPEPPAHIHKSLTTDLPAAEAPREPTENSPLIRSSLEPPSLGPLNDQRTESFSYGSHSHAHAEDLRQQSRHHAHSHAISRFFAGHHRHESRGRHEEHHDRSPRIAAAPVLYAQSLERDAERASLHHHHSHDHGHRGRRHDEDSEDEASLLGGDEGSHSAAAKIGKRRQLVGILVLQMGIMLHSLVIGLTLAITSGSEFTSLVVAIAFHQLFEGLSLGIRISGLPTSNPHRSDREDTKSFSPLKITLMFLFAITTPIGILIGLLSFAQSGDQARMKLTQGLMCAISAGLLIYAACVEMLAGDFVMDSTLWRSPVWKQALAIVSLLLGAIAMAVIGSWH</sequence>
<feature type="transmembrane region" description="Helical" evidence="6">
    <location>
        <begin position="87"/>
        <end position="110"/>
    </location>
</feature>
<protein>
    <submittedName>
        <fullName evidence="7">Zinc/iron permease</fullName>
    </submittedName>
</protein>